<name>A0A1Y3B8G4_EURMA</name>
<protein>
    <submittedName>
        <fullName evidence="1">Uncharacterized protein</fullName>
    </submittedName>
</protein>
<comment type="caution">
    <text evidence="1">The sequence shown here is derived from an EMBL/GenBank/DDBJ whole genome shotgun (WGS) entry which is preliminary data.</text>
</comment>
<accession>A0A1Y3B8G4</accession>
<reference evidence="1 2" key="1">
    <citation type="submission" date="2017-03" db="EMBL/GenBank/DDBJ databases">
        <title>Genome Survey of Euroglyphus maynei.</title>
        <authorList>
            <person name="Arlian L.G."/>
            <person name="Morgan M.S."/>
            <person name="Rider S.D."/>
        </authorList>
    </citation>
    <scope>NUCLEOTIDE SEQUENCE [LARGE SCALE GENOMIC DNA]</scope>
    <source>
        <strain evidence="1">Arlian Lab</strain>
        <tissue evidence="1">Whole body</tissue>
    </source>
</reference>
<feature type="non-terminal residue" evidence="1">
    <location>
        <position position="75"/>
    </location>
</feature>
<evidence type="ECO:0000313" key="2">
    <source>
        <dbReference type="Proteomes" id="UP000194236"/>
    </source>
</evidence>
<organism evidence="1 2">
    <name type="scientific">Euroglyphus maynei</name>
    <name type="common">Mayne's house dust mite</name>
    <dbReference type="NCBI Taxonomy" id="6958"/>
    <lineage>
        <taxon>Eukaryota</taxon>
        <taxon>Metazoa</taxon>
        <taxon>Ecdysozoa</taxon>
        <taxon>Arthropoda</taxon>
        <taxon>Chelicerata</taxon>
        <taxon>Arachnida</taxon>
        <taxon>Acari</taxon>
        <taxon>Acariformes</taxon>
        <taxon>Sarcoptiformes</taxon>
        <taxon>Astigmata</taxon>
        <taxon>Psoroptidia</taxon>
        <taxon>Analgoidea</taxon>
        <taxon>Pyroglyphidae</taxon>
        <taxon>Pyroglyphinae</taxon>
        <taxon>Euroglyphus</taxon>
    </lineage>
</organism>
<keyword evidence="2" id="KW-1185">Reference proteome</keyword>
<evidence type="ECO:0000313" key="1">
    <source>
        <dbReference type="EMBL" id="OTF77142.1"/>
    </source>
</evidence>
<dbReference type="EMBL" id="MUJZ01034120">
    <property type="protein sequence ID" value="OTF77142.1"/>
    <property type="molecule type" value="Genomic_DNA"/>
</dbReference>
<sequence>LIDLSTNQHQNHILQRTFSVPNCQHSYNHHSIEALTRKRTRMREEELRERARKLIDSIRLHHSTSSQQNLDRKLS</sequence>
<feature type="non-terminal residue" evidence="1">
    <location>
        <position position="1"/>
    </location>
</feature>
<gene>
    <name evidence="1" type="ORF">BLA29_014456</name>
</gene>
<dbReference type="Proteomes" id="UP000194236">
    <property type="component" value="Unassembled WGS sequence"/>
</dbReference>
<dbReference type="AlphaFoldDB" id="A0A1Y3B8G4"/>
<proteinExistence type="predicted"/>